<organism evidence="1">
    <name type="scientific">marine sediment metagenome</name>
    <dbReference type="NCBI Taxonomy" id="412755"/>
    <lineage>
        <taxon>unclassified sequences</taxon>
        <taxon>metagenomes</taxon>
        <taxon>ecological metagenomes</taxon>
    </lineage>
</organism>
<feature type="non-terminal residue" evidence="1">
    <location>
        <position position="1"/>
    </location>
</feature>
<dbReference type="EMBL" id="BART01020289">
    <property type="protein sequence ID" value="GAH02447.1"/>
    <property type="molecule type" value="Genomic_DNA"/>
</dbReference>
<proteinExistence type="predicted"/>
<dbReference type="AlphaFoldDB" id="X1C511"/>
<reference evidence="1" key="1">
    <citation type="journal article" date="2014" name="Front. Microbiol.">
        <title>High frequency of phylogenetically diverse reductive dehalogenase-homologous genes in deep subseafloor sedimentary metagenomes.</title>
        <authorList>
            <person name="Kawai M."/>
            <person name="Futagami T."/>
            <person name="Toyoda A."/>
            <person name="Takaki Y."/>
            <person name="Nishi S."/>
            <person name="Hori S."/>
            <person name="Arai W."/>
            <person name="Tsubouchi T."/>
            <person name="Morono Y."/>
            <person name="Uchiyama I."/>
            <person name="Ito T."/>
            <person name="Fujiyama A."/>
            <person name="Inagaki F."/>
            <person name="Takami H."/>
        </authorList>
    </citation>
    <scope>NUCLEOTIDE SEQUENCE</scope>
    <source>
        <strain evidence="1">Expedition CK06-06</strain>
    </source>
</reference>
<gene>
    <name evidence="1" type="ORF">S01H4_37730</name>
</gene>
<name>X1C511_9ZZZZ</name>
<evidence type="ECO:0000313" key="1">
    <source>
        <dbReference type="EMBL" id="GAH02447.1"/>
    </source>
</evidence>
<protein>
    <submittedName>
        <fullName evidence="1">Uncharacterized protein</fullName>
    </submittedName>
</protein>
<accession>X1C511</accession>
<comment type="caution">
    <text evidence="1">The sequence shown here is derived from an EMBL/GenBank/DDBJ whole genome shotgun (WGS) entry which is preliminary data.</text>
</comment>
<sequence length="42" mass="4970">VLVIPQPDVFTTSSRTKPTKQTTVTTKDYWIKSEKREKEESW</sequence>